<organism evidence="8 9">
    <name type="scientific">Trichoderma asperellum (strain ATCC 204424 / CBS 433.97 / NBRC 101777)</name>
    <dbReference type="NCBI Taxonomy" id="1042311"/>
    <lineage>
        <taxon>Eukaryota</taxon>
        <taxon>Fungi</taxon>
        <taxon>Dikarya</taxon>
        <taxon>Ascomycota</taxon>
        <taxon>Pezizomycotina</taxon>
        <taxon>Sordariomycetes</taxon>
        <taxon>Hypocreomycetidae</taxon>
        <taxon>Hypocreales</taxon>
        <taxon>Hypocreaceae</taxon>
        <taxon>Trichoderma</taxon>
    </lineage>
</organism>
<keyword evidence="4 6" id="KW-1133">Transmembrane helix</keyword>
<feature type="transmembrane region" description="Helical" evidence="6">
    <location>
        <begin position="174"/>
        <end position="193"/>
    </location>
</feature>
<evidence type="ECO:0000313" key="8">
    <source>
        <dbReference type="EMBL" id="PTB42494.1"/>
    </source>
</evidence>
<dbReference type="PANTHER" id="PTHR43791:SF92">
    <property type="entry name" value="AGL026WP"/>
    <property type="match status" value="1"/>
</dbReference>
<keyword evidence="2" id="KW-0813">Transport</keyword>
<evidence type="ECO:0000256" key="6">
    <source>
        <dbReference type="SAM" id="Phobius"/>
    </source>
</evidence>
<gene>
    <name evidence="8" type="ORF">M441DRAFT_57234</name>
</gene>
<feature type="transmembrane region" description="Helical" evidence="6">
    <location>
        <begin position="85"/>
        <end position="104"/>
    </location>
</feature>
<feature type="domain" description="Major facilitator superfamily (MFS) profile" evidence="7">
    <location>
        <begin position="45"/>
        <end position="462"/>
    </location>
</feature>
<dbReference type="GO" id="GO:0022857">
    <property type="term" value="F:transmembrane transporter activity"/>
    <property type="evidence" value="ECO:0007669"/>
    <property type="project" value="InterPro"/>
</dbReference>
<evidence type="ECO:0000259" key="7">
    <source>
        <dbReference type="PROSITE" id="PS50850"/>
    </source>
</evidence>
<feature type="transmembrane region" description="Helical" evidence="6">
    <location>
        <begin position="315"/>
        <end position="334"/>
    </location>
</feature>
<reference evidence="8 9" key="1">
    <citation type="submission" date="2016-07" db="EMBL/GenBank/DDBJ databases">
        <title>Multiple horizontal gene transfer events from other fungi enriched the ability of initially mycotrophic Trichoderma (Ascomycota) to feed on dead plant biomass.</title>
        <authorList>
            <consortium name="DOE Joint Genome Institute"/>
            <person name="Aerts A."/>
            <person name="Atanasova L."/>
            <person name="Chenthamara K."/>
            <person name="Zhang J."/>
            <person name="Grujic M."/>
            <person name="Henrissat B."/>
            <person name="Kuo A."/>
            <person name="Salamov A."/>
            <person name="Lipzen A."/>
            <person name="Labutti K."/>
            <person name="Barry K."/>
            <person name="Miao Y."/>
            <person name="Rahimi M.J."/>
            <person name="Shen Q."/>
            <person name="Grigoriev I.V."/>
            <person name="Kubicek C.P."/>
            <person name="Druzhinina I.S."/>
        </authorList>
    </citation>
    <scope>NUCLEOTIDE SEQUENCE [LARGE SCALE GENOMIC DNA]</scope>
    <source>
        <strain evidence="8 9">CBS 433.97</strain>
    </source>
</reference>
<feature type="transmembrane region" description="Helical" evidence="6">
    <location>
        <begin position="280"/>
        <end position="303"/>
    </location>
</feature>
<keyword evidence="3 6" id="KW-0812">Transmembrane</keyword>
<dbReference type="SUPFAM" id="SSF103473">
    <property type="entry name" value="MFS general substrate transporter"/>
    <property type="match status" value="1"/>
</dbReference>
<dbReference type="OrthoDB" id="2250022at2759"/>
<feature type="transmembrane region" description="Helical" evidence="6">
    <location>
        <begin position="403"/>
        <end position="424"/>
    </location>
</feature>
<proteinExistence type="predicted"/>
<feature type="transmembrane region" description="Helical" evidence="6">
    <location>
        <begin position="370"/>
        <end position="391"/>
    </location>
</feature>
<evidence type="ECO:0000256" key="2">
    <source>
        <dbReference type="ARBA" id="ARBA00022448"/>
    </source>
</evidence>
<evidence type="ECO:0000313" key="9">
    <source>
        <dbReference type="Proteomes" id="UP000240493"/>
    </source>
</evidence>
<feature type="transmembrane region" description="Helical" evidence="6">
    <location>
        <begin position="436"/>
        <end position="457"/>
    </location>
</feature>
<evidence type="ECO:0000256" key="3">
    <source>
        <dbReference type="ARBA" id="ARBA00022692"/>
    </source>
</evidence>
<dbReference type="Gene3D" id="1.20.1250.20">
    <property type="entry name" value="MFS general substrate transporter like domains"/>
    <property type="match status" value="2"/>
</dbReference>
<dbReference type="InterPro" id="IPR036259">
    <property type="entry name" value="MFS_trans_sf"/>
</dbReference>
<dbReference type="FunFam" id="1.20.1250.20:FF:000013">
    <property type="entry name" value="MFS general substrate transporter"/>
    <property type="match status" value="1"/>
</dbReference>
<accession>A0A2T3ZCG0</accession>
<feature type="transmembrane region" description="Helical" evidence="6">
    <location>
        <begin position="41"/>
        <end position="58"/>
    </location>
</feature>
<keyword evidence="9" id="KW-1185">Reference proteome</keyword>
<name>A0A2T3ZCG0_TRIA4</name>
<comment type="subcellular location">
    <subcellularLocation>
        <location evidence="1">Membrane</location>
        <topology evidence="1">Multi-pass membrane protein</topology>
    </subcellularLocation>
</comment>
<evidence type="ECO:0000256" key="4">
    <source>
        <dbReference type="ARBA" id="ARBA00022989"/>
    </source>
</evidence>
<feature type="transmembrane region" description="Helical" evidence="6">
    <location>
        <begin position="142"/>
        <end position="162"/>
    </location>
</feature>
<dbReference type="AlphaFoldDB" id="A0A2T3ZCG0"/>
<dbReference type="FunFam" id="1.20.1250.20:FF:000057">
    <property type="entry name" value="MFS general substrate transporter"/>
    <property type="match status" value="1"/>
</dbReference>
<dbReference type="InterPro" id="IPR020846">
    <property type="entry name" value="MFS_dom"/>
</dbReference>
<dbReference type="InterPro" id="IPR011701">
    <property type="entry name" value="MFS"/>
</dbReference>
<protein>
    <recommendedName>
        <fullName evidence="7">Major facilitator superfamily (MFS) profile domain-containing protein</fullName>
    </recommendedName>
</protein>
<feature type="transmembrane region" description="Helical" evidence="6">
    <location>
        <begin position="346"/>
        <end position="364"/>
    </location>
</feature>
<keyword evidence="5 6" id="KW-0472">Membrane</keyword>
<evidence type="ECO:0000256" key="1">
    <source>
        <dbReference type="ARBA" id="ARBA00004141"/>
    </source>
</evidence>
<dbReference type="Proteomes" id="UP000240493">
    <property type="component" value="Unassembled WGS sequence"/>
</dbReference>
<dbReference type="PANTHER" id="PTHR43791">
    <property type="entry name" value="PERMEASE-RELATED"/>
    <property type="match status" value="1"/>
</dbReference>
<sequence>MENLKSETTQLELSGFSESLSFQDMTDSERNLMERKMIRKVDVRLLTMTILMYILNYLDRNNIASAKLAGMQTDLRLHGNQYETAVSILFVGYILMQVPSNLVLNKLGKPSLYLPSCMVAWGIVSTATAATTTFGGLLACRLLLGVIEAAYFPGCLYLLSCWYTRKELVKRTALLYSGSIISGAFSGLFAAGITQNLDGTRGLSAWRWLFIIEGCMTITVAIIAYFILPDLPRTTPWLNSQEKKLAVWRLEADIGEDDWVDSNHQSFIMGARAAFCDYKVWLLLGSVYGSTSAGSITTFFPTVMKGLGKGTVETLLLTTPPYLIGAVMLFINAWHADKTGERYLHIILPTVLAIASFILGVSTTSFAPRYVAMCFVVGAVYSGYVVCLGYISNVIPRPADKRASAIAIINCISNACSIYTSYFYPDSDSPRYTKAFCINIAMLAMSLCFATILRIVLGRENKRLDMEDGANPEDPVRNSRFRYLL</sequence>
<dbReference type="Pfam" id="PF07690">
    <property type="entry name" value="MFS_1"/>
    <property type="match status" value="1"/>
</dbReference>
<evidence type="ECO:0000256" key="5">
    <source>
        <dbReference type="ARBA" id="ARBA00023136"/>
    </source>
</evidence>
<feature type="transmembrane region" description="Helical" evidence="6">
    <location>
        <begin position="205"/>
        <end position="228"/>
    </location>
</feature>
<dbReference type="GO" id="GO:0016020">
    <property type="term" value="C:membrane"/>
    <property type="evidence" value="ECO:0007669"/>
    <property type="project" value="UniProtKB-SubCell"/>
</dbReference>
<feature type="transmembrane region" description="Helical" evidence="6">
    <location>
        <begin position="111"/>
        <end position="130"/>
    </location>
</feature>
<dbReference type="PROSITE" id="PS50850">
    <property type="entry name" value="MFS"/>
    <property type="match status" value="1"/>
</dbReference>
<dbReference type="EMBL" id="KZ679260">
    <property type="protein sequence ID" value="PTB42494.1"/>
    <property type="molecule type" value="Genomic_DNA"/>
</dbReference>